<dbReference type="RefSeq" id="WP_087018029.1">
    <property type="nucleotide sequence ID" value="NZ_NHOC01000003.1"/>
</dbReference>
<evidence type="ECO:0000256" key="1">
    <source>
        <dbReference type="SAM" id="Coils"/>
    </source>
</evidence>
<dbReference type="Pfam" id="PF13007">
    <property type="entry name" value="LZ_Tnp_IS66"/>
    <property type="match status" value="1"/>
</dbReference>
<accession>A0A252F671</accession>
<protein>
    <recommendedName>
        <fullName evidence="8">IS66 family transposase</fullName>
    </recommendedName>
</protein>
<evidence type="ECO:0000259" key="2">
    <source>
        <dbReference type="Pfam" id="PF03050"/>
    </source>
</evidence>
<keyword evidence="1" id="KW-0175">Coiled coil</keyword>
<evidence type="ECO:0000259" key="4">
    <source>
        <dbReference type="Pfam" id="PF13007"/>
    </source>
</evidence>
<proteinExistence type="predicted"/>
<dbReference type="NCBIfam" id="NF033517">
    <property type="entry name" value="transpos_IS66"/>
    <property type="match status" value="1"/>
</dbReference>
<dbReference type="EMBL" id="NHOC01000003">
    <property type="protein sequence ID" value="OUM21212.1"/>
    <property type="molecule type" value="Genomic_DNA"/>
</dbReference>
<dbReference type="InterPro" id="IPR024463">
    <property type="entry name" value="Transposase_TnpC_homeodom"/>
</dbReference>
<evidence type="ECO:0000259" key="5">
    <source>
        <dbReference type="Pfam" id="PF13817"/>
    </source>
</evidence>
<dbReference type="InterPro" id="IPR024474">
    <property type="entry name" value="Znf_dom_IS66"/>
</dbReference>
<dbReference type="OrthoDB" id="9760067at2"/>
<name>A0A252F671_9FIRM</name>
<evidence type="ECO:0000313" key="6">
    <source>
        <dbReference type="EMBL" id="OUM21212.1"/>
    </source>
</evidence>
<organism evidence="6 7">
    <name type="scientific">Butyricicoccus porcorum</name>
    <dbReference type="NCBI Taxonomy" id="1945634"/>
    <lineage>
        <taxon>Bacteria</taxon>
        <taxon>Bacillati</taxon>
        <taxon>Bacillota</taxon>
        <taxon>Clostridia</taxon>
        <taxon>Eubacteriales</taxon>
        <taxon>Butyricicoccaceae</taxon>
        <taxon>Butyricicoccus</taxon>
    </lineage>
</organism>
<dbReference type="PANTHER" id="PTHR33678">
    <property type="entry name" value="BLL1576 PROTEIN"/>
    <property type="match status" value="1"/>
</dbReference>
<evidence type="ECO:0008006" key="8">
    <source>
        <dbReference type="Google" id="ProtNLM"/>
    </source>
</evidence>
<evidence type="ECO:0000259" key="3">
    <source>
        <dbReference type="Pfam" id="PF13005"/>
    </source>
</evidence>
<evidence type="ECO:0000313" key="7">
    <source>
        <dbReference type="Proteomes" id="UP000194903"/>
    </source>
</evidence>
<reference evidence="6 7" key="1">
    <citation type="submission" date="2017-05" db="EMBL/GenBank/DDBJ databases">
        <title>Butyricicoccus porcorum sp. nov. a butyrate-producing bacterium from the swine intestinal tract.</title>
        <authorList>
            <person name="Trachsel J."/>
            <person name="Humphrey S."/>
            <person name="Allen H.K."/>
        </authorList>
    </citation>
    <scope>NUCLEOTIDE SEQUENCE [LARGE SCALE GENOMIC DNA]</scope>
    <source>
        <strain evidence="6">BB10</strain>
    </source>
</reference>
<dbReference type="InterPro" id="IPR052344">
    <property type="entry name" value="Transposase-related"/>
</dbReference>
<dbReference type="InterPro" id="IPR039552">
    <property type="entry name" value="IS66_C"/>
</dbReference>
<dbReference type="AlphaFoldDB" id="A0A252F671"/>
<dbReference type="Pfam" id="PF03050">
    <property type="entry name" value="DDE_Tnp_IS66"/>
    <property type="match status" value="1"/>
</dbReference>
<dbReference type="Proteomes" id="UP000194903">
    <property type="component" value="Unassembled WGS sequence"/>
</dbReference>
<feature type="domain" description="Transposase IS66 C-terminal" evidence="5">
    <location>
        <begin position="479"/>
        <end position="520"/>
    </location>
</feature>
<gene>
    <name evidence="6" type="ORF">CBW42_04050</name>
</gene>
<feature type="coiled-coil region" evidence="1">
    <location>
        <begin position="5"/>
        <end position="49"/>
    </location>
</feature>
<keyword evidence="7" id="KW-1185">Reference proteome</keyword>
<comment type="caution">
    <text evidence="6">The sequence shown here is derived from an EMBL/GenBank/DDBJ whole genome shotgun (WGS) entry which is preliminary data.</text>
</comment>
<sequence length="533" mass="61145">MANRAAQKQNNRAQIQALEDALKQKDAKIAELEQRLDRLTELLVNAQRARFGQSSEKQKYVMKNAKQMSFFNEAETEQNPKAPEPTEESVTVAMHQRRKKAKRTYNELLEALPEEEVFLDLSEEQKNCPKCGMQLKRIGKKYVKSELILIPETVKILRYYTYTYACPSCEKDTGYATIRCAAAPPSLMKHSLASPSTVADVMVKKYADGLPLARQEKIWKRHGLELSRATLANWVIQTTQNWLKPLYRQLKKHLLEQNVIHADETVVQVHGEEGKPATSESRMWVYASGKRCSKQIRCFEYQPDRSGDRAKTFLKGFKGCLVTDGYSGYNKVEGVIRCGCWAHMKRKWREAMPDGATVKNSKSAVGYSYCNRIFAWEKKCEDFSNEQRKEFRKLKLEPLVEEYYLWLNTVNPEEGSKLEEAVTYARNQKASLYTFLDYGEVDISNNLAENAIRPFVVGRKNWLFCDSVKGADSSAIIYTLVETAKANGLEPYDYLLRILTWLPCFGKTPAAEKLETLMPWHPNMQALNETADI</sequence>
<dbReference type="PANTHER" id="PTHR33678:SF1">
    <property type="entry name" value="BLL1576 PROTEIN"/>
    <property type="match status" value="1"/>
</dbReference>
<dbReference type="Pfam" id="PF13817">
    <property type="entry name" value="DDE_Tnp_IS66_C"/>
    <property type="match status" value="1"/>
</dbReference>
<dbReference type="InterPro" id="IPR004291">
    <property type="entry name" value="Transposase_IS66_central"/>
</dbReference>
<feature type="domain" description="Transposase IS66 central" evidence="2">
    <location>
        <begin position="190"/>
        <end position="472"/>
    </location>
</feature>
<dbReference type="Pfam" id="PF13005">
    <property type="entry name" value="zf-IS66"/>
    <property type="match status" value="1"/>
</dbReference>
<feature type="domain" description="Transposase IS66 zinc-finger binding" evidence="3">
    <location>
        <begin position="126"/>
        <end position="170"/>
    </location>
</feature>
<feature type="domain" description="Transposase TnpC homeodomain" evidence="4">
    <location>
        <begin position="38"/>
        <end position="117"/>
    </location>
</feature>